<accession>A0A819H6L9</accession>
<dbReference type="Pfam" id="PF00868">
    <property type="entry name" value="Transglut_N"/>
    <property type="match status" value="1"/>
</dbReference>
<evidence type="ECO:0000313" key="3">
    <source>
        <dbReference type="EMBL" id="CAF3890884.1"/>
    </source>
</evidence>
<dbReference type="GO" id="GO:0003810">
    <property type="term" value="F:protein-glutamine gamma-glutamyltransferase activity"/>
    <property type="evidence" value="ECO:0007669"/>
    <property type="project" value="TreeGrafter"/>
</dbReference>
<evidence type="ECO:0000256" key="1">
    <source>
        <dbReference type="ARBA" id="ARBA00005968"/>
    </source>
</evidence>
<dbReference type="InterPro" id="IPR013783">
    <property type="entry name" value="Ig-like_fold"/>
</dbReference>
<dbReference type="Proteomes" id="UP000663836">
    <property type="component" value="Unassembled WGS sequence"/>
</dbReference>
<dbReference type="AlphaFoldDB" id="A0A819H6L9"/>
<evidence type="ECO:0000313" key="4">
    <source>
        <dbReference type="Proteomes" id="UP000663836"/>
    </source>
</evidence>
<proteinExistence type="inferred from homology"/>
<dbReference type="PANTHER" id="PTHR11590:SF40">
    <property type="entry name" value="HEMOCYTE PROTEIN-GLUTAMINE GAMMA-GLUTAMYLTRANSFERASE-LIKE PROTEIN"/>
    <property type="match status" value="1"/>
</dbReference>
<dbReference type="Gene3D" id="2.60.40.10">
    <property type="entry name" value="Immunoglobulins"/>
    <property type="match status" value="1"/>
</dbReference>
<organism evidence="3 4">
    <name type="scientific">Rotaria sordida</name>
    <dbReference type="NCBI Taxonomy" id="392033"/>
    <lineage>
        <taxon>Eukaryota</taxon>
        <taxon>Metazoa</taxon>
        <taxon>Spiralia</taxon>
        <taxon>Gnathifera</taxon>
        <taxon>Rotifera</taxon>
        <taxon>Eurotatoria</taxon>
        <taxon>Bdelloidea</taxon>
        <taxon>Philodinida</taxon>
        <taxon>Philodinidae</taxon>
        <taxon>Rotaria</taxon>
    </lineage>
</organism>
<name>A0A819H6L9_9BILA</name>
<dbReference type="InterPro" id="IPR001102">
    <property type="entry name" value="Transglutaminase_N"/>
</dbReference>
<dbReference type="InterPro" id="IPR050779">
    <property type="entry name" value="Transglutaminase"/>
</dbReference>
<feature type="domain" description="Transglutaminase N-terminal" evidence="2">
    <location>
        <begin position="20"/>
        <end position="129"/>
    </location>
</feature>
<dbReference type="InterPro" id="IPR014756">
    <property type="entry name" value="Ig_E-set"/>
</dbReference>
<feature type="non-terminal residue" evidence="3">
    <location>
        <position position="169"/>
    </location>
</feature>
<dbReference type="EMBL" id="CAJOBD010002555">
    <property type="protein sequence ID" value="CAF3890884.1"/>
    <property type="molecule type" value="Genomic_DNA"/>
</dbReference>
<comment type="caution">
    <text evidence="3">The sequence shown here is derived from an EMBL/GenBank/DDBJ whole genome shotgun (WGS) entry which is preliminary data.</text>
</comment>
<protein>
    <recommendedName>
        <fullName evidence="2">Transglutaminase N-terminal domain-containing protein</fullName>
    </recommendedName>
</protein>
<dbReference type="SUPFAM" id="SSF81296">
    <property type="entry name" value="E set domains"/>
    <property type="match status" value="1"/>
</dbReference>
<gene>
    <name evidence="3" type="ORF">JBS370_LOCUS20359</name>
</gene>
<dbReference type="PANTHER" id="PTHR11590">
    <property type="entry name" value="PROTEIN-GLUTAMINE GAMMA-GLUTAMYLTRANSFERASE"/>
    <property type="match status" value="1"/>
</dbReference>
<comment type="similarity">
    <text evidence="1">Belongs to the transglutaminase superfamily. Transglutaminase family.</text>
</comment>
<sequence>MYSTINLKCLFSATKLLPIDIDMYMKRNMEEHSTIYYDIQGLILRRGQPFLFTITFNQDFHIDKYNLSVIFESQTWSYFPNVKIPLNSSSNGWSAKRLFIEDQKNNRICFQINSSSDTPIGKYSLLLEICSITKNLINKQDVSIFHFDNDIYFLFNPWNKNDSCALLSS</sequence>
<reference evidence="3" key="1">
    <citation type="submission" date="2021-02" db="EMBL/GenBank/DDBJ databases">
        <authorList>
            <person name="Nowell W R."/>
        </authorList>
    </citation>
    <scope>NUCLEOTIDE SEQUENCE</scope>
</reference>
<evidence type="ECO:0000259" key="2">
    <source>
        <dbReference type="Pfam" id="PF00868"/>
    </source>
</evidence>